<dbReference type="EMBL" id="JAUESC010000383">
    <property type="protein sequence ID" value="KAK0585417.1"/>
    <property type="molecule type" value="Genomic_DNA"/>
</dbReference>
<keyword evidence="1" id="KW-0677">Repeat</keyword>
<dbReference type="InterPro" id="IPR011989">
    <property type="entry name" value="ARM-like"/>
</dbReference>
<gene>
    <name evidence="4" type="ORF">LWI29_028172</name>
</gene>
<dbReference type="AlphaFoldDB" id="A0AA39VM89"/>
<sequence length="247" mass="27460">MIPLCSSRKYDSNATDCISNGALTNSIASVKVGSTLKNFPEFFYNFQGRRQHCNATSSPHHRTSAPRQRCATSASSHKTGNILLPSKNIPLPSKNIPPRWLLRQEVPKIVNSINRQLREKSIKTKVVAFSVLRELVVVLPDSLADHIGSLIPGIEKALNALDLHAKISASSTSKIALFVHLLQIDGSNATGDLEEETNLHAIGSDIMDEEINSRTERHIVELSNQQRSSPVIAERERERERERELQS</sequence>
<name>A0AA39VM89_ACESA</name>
<dbReference type="InterPro" id="IPR039852">
    <property type="entry name" value="CAND1/CAND2"/>
</dbReference>
<accession>A0AA39VM89</accession>
<feature type="region of interest" description="Disordered" evidence="3">
    <location>
        <begin position="223"/>
        <end position="247"/>
    </location>
</feature>
<dbReference type="GO" id="GO:0010265">
    <property type="term" value="P:SCF complex assembly"/>
    <property type="evidence" value="ECO:0007669"/>
    <property type="project" value="InterPro"/>
</dbReference>
<dbReference type="Proteomes" id="UP001168877">
    <property type="component" value="Unassembled WGS sequence"/>
</dbReference>
<reference evidence="4" key="2">
    <citation type="submission" date="2023-06" db="EMBL/GenBank/DDBJ databases">
        <authorList>
            <person name="Swenson N.G."/>
            <person name="Wegrzyn J.L."/>
            <person name="Mcevoy S.L."/>
        </authorList>
    </citation>
    <scope>NUCLEOTIDE SEQUENCE</scope>
    <source>
        <strain evidence="4">NS2018</strain>
        <tissue evidence="4">Leaf</tissue>
    </source>
</reference>
<organism evidence="4 5">
    <name type="scientific">Acer saccharum</name>
    <name type="common">Sugar maple</name>
    <dbReference type="NCBI Taxonomy" id="4024"/>
    <lineage>
        <taxon>Eukaryota</taxon>
        <taxon>Viridiplantae</taxon>
        <taxon>Streptophyta</taxon>
        <taxon>Embryophyta</taxon>
        <taxon>Tracheophyta</taxon>
        <taxon>Spermatophyta</taxon>
        <taxon>Magnoliopsida</taxon>
        <taxon>eudicotyledons</taxon>
        <taxon>Gunneridae</taxon>
        <taxon>Pentapetalae</taxon>
        <taxon>rosids</taxon>
        <taxon>malvids</taxon>
        <taxon>Sapindales</taxon>
        <taxon>Sapindaceae</taxon>
        <taxon>Hippocastanoideae</taxon>
        <taxon>Acereae</taxon>
        <taxon>Acer</taxon>
    </lineage>
</organism>
<evidence type="ECO:0000256" key="2">
    <source>
        <dbReference type="ARBA" id="ARBA00022786"/>
    </source>
</evidence>
<evidence type="ECO:0000256" key="1">
    <source>
        <dbReference type="ARBA" id="ARBA00022737"/>
    </source>
</evidence>
<comment type="caution">
    <text evidence="4">The sequence shown here is derived from an EMBL/GenBank/DDBJ whole genome shotgun (WGS) entry which is preliminary data.</text>
</comment>
<keyword evidence="2" id="KW-0833">Ubl conjugation pathway</keyword>
<dbReference type="Gene3D" id="1.25.10.10">
    <property type="entry name" value="Leucine-rich Repeat Variant"/>
    <property type="match status" value="1"/>
</dbReference>
<evidence type="ECO:0000313" key="5">
    <source>
        <dbReference type="Proteomes" id="UP001168877"/>
    </source>
</evidence>
<feature type="compositionally biased region" description="Basic and acidic residues" evidence="3">
    <location>
        <begin position="233"/>
        <end position="247"/>
    </location>
</feature>
<reference evidence="4" key="1">
    <citation type="journal article" date="2022" name="Plant J.">
        <title>Strategies of tolerance reflected in two North American maple genomes.</title>
        <authorList>
            <person name="McEvoy S.L."/>
            <person name="Sezen U.U."/>
            <person name="Trouern-Trend A."/>
            <person name="McMahon S.M."/>
            <person name="Schaberg P.G."/>
            <person name="Yang J."/>
            <person name="Wegrzyn J.L."/>
            <person name="Swenson N.G."/>
        </authorList>
    </citation>
    <scope>NUCLEOTIDE SEQUENCE</scope>
    <source>
        <strain evidence="4">NS2018</strain>
    </source>
</reference>
<keyword evidence="5" id="KW-1185">Reference proteome</keyword>
<protein>
    <submittedName>
        <fullName evidence="4">Uncharacterized protein</fullName>
    </submittedName>
</protein>
<evidence type="ECO:0000313" key="4">
    <source>
        <dbReference type="EMBL" id="KAK0585417.1"/>
    </source>
</evidence>
<dbReference type="PANTHER" id="PTHR12696">
    <property type="entry name" value="TIP120"/>
    <property type="match status" value="1"/>
</dbReference>
<proteinExistence type="predicted"/>
<evidence type="ECO:0000256" key="3">
    <source>
        <dbReference type="SAM" id="MobiDB-lite"/>
    </source>
</evidence>